<evidence type="ECO:0000256" key="1">
    <source>
        <dbReference type="SAM" id="SignalP"/>
    </source>
</evidence>
<feature type="signal peptide" evidence="1">
    <location>
        <begin position="1"/>
        <end position="20"/>
    </location>
</feature>
<keyword evidence="1" id="KW-0732">Signal</keyword>
<protein>
    <recommendedName>
        <fullName evidence="4">Calcium-binding protein</fullName>
    </recommendedName>
</protein>
<dbReference type="OrthoDB" id="1409169at2"/>
<proteinExistence type="predicted"/>
<gene>
    <name evidence="2" type="ORF">D3876_07975</name>
</gene>
<evidence type="ECO:0000313" key="3">
    <source>
        <dbReference type="Proteomes" id="UP000286100"/>
    </source>
</evidence>
<sequence>MRWLLAIALVAFSVPAPAPAQKRLSCAPLPGIESVIAKPDLDFILFGEYHGTIDMPALFGDAVCNAAMTRRPLVVGIELTPSDQSAIDVFMASRGTAAARTALLAAPGWREEGGRTTTAILDLLESIRRIGEHHSVRVIAFDMLPEPGTSARREQAMADALIQARNATRGSLVIAFTGIGHADKTGWTSQTPPFASAAQLLPAERTLSFAFARPGGAFWGCRPANGGTPEGCKRYEMPVREPVSPRGIVLNSGVRTGFDGVYSVGRQYRASRPAL</sequence>
<evidence type="ECO:0008006" key="4">
    <source>
        <dbReference type="Google" id="ProtNLM"/>
    </source>
</evidence>
<organism evidence="2 3">
    <name type="scientific">Sphingomonas cavernae</name>
    <dbReference type="NCBI Taxonomy" id="2320861"/>
    <lineage>
        <taxon>Bacteria</taxon>
        <taxon>Pseudomonadati</taxon>
        <taxon>Pseudomonadota</taxon>
        <taxon>Alphaproteobacteria</taxon>
        <taxon>Sphingomonadales</taxon>
        <taxon>Sphingomonadaceae</taxon>
        <taxon>Sphingomonas</taxon>
    </lineage>
</organism>
<reference evidence="2 3" key="1">
    <citation type="submission" date="2018-09" db="EMBL/GenBank/DDBJ databases">
        <authorList>
            <person name="Zhu H."/>
        </authorList>
    </citation>
    <scope>NUCLEOTIDE SEQUENCE [LARGE SCALE GENOMIC DNA]</scope>
    <source>
        <strain evidence="2 3">K2R01-6</strain>
    </source>
</reference>
<dbReference type="AlphaFoldDB" id="A0A418WJM2"/>
<dbReference type="EMBL" id="QYUM01000003">
    <property type="protein sequence ID" value="RJF90215.1"/>
    <property type="molecule type" value="Genomic_DNA"/>
</dbReference>
<feature type="chain" id="PRO_5018986302" description="Calcium-binding protein" evidence="1">
    <location>
        <begin position="21"/>
        <end position="275"/>
    </location>
</feature>
<keyword evidence="3" id="KW-1185">Reference proteome</keyword>
<evidence type="ECO:0000313" key="2">
    <source>
        <dbReference type="EMBL" id="RJF90215.1"/>
    </source>
</evidence>
<comment type="caution">
    <text evidence="2">The sequence shown here is derived from an EMBL/GenBank/DDBJ whole genome shotgun (WGS) entry which is preliminary data.</text>
</comment>
<dbReference type="RefSeq" id="WP_119761235.1">
    <property type="nucleotide sequence ID" value="NZ_QYUM01000003.1"/>
</dbReference>
<dbReference type="Proteomes" id="UP000286100">
    <property type="component" value="Unassembled WGS sequence"/>
</dbReference>
<name>A0A418WJM2_9SPHN</name>
<accession>A0A418WJM2</accession>